<dbReference type="RefSeq" id="WP_201877808.1">
    <property type="nucleotide sequence ID" value="NZ_JAERRF010000017.1"/>
</dbReference>
<evidence type="ECO:0000313" key="3">
    <source>
        <dbReference type="Proteomes" id="UP000634229"/>
    </source>
</evidence>
<evidence type="ECO:0000256" key="1">
    <source>
        <dbReference type="SAM" id="MobiDB-lite"/>
    </source>
</evidence>
<accession>A0ABS1NJB2</accession>
<keyword evidence="3" id="KW-1185">Reference proteome</keyword>
<sequence>MRIFRSGSTGRPAQSRRADAELTSKRCTEATVDRCREDYATGADARADLDRASQSKARRLGLR</sequence>
<reference evidence="2 3" key="1">
    <citation type="submission" date="2021-01" db="EMBL/GenBank/DDBJ databases">
        <title>WGS of actinomycetes isolated from Thailand.</title>
        <authorList>
            <person name="Thawai C."/>
        </authorList>
    </citation>
    <scope>NUCLEOTIDE SEQUENCE [LARGE SCALE GENOMIC DNA]</scope>
    <source>
        <strain evidence="2 3">CA1R205</strain>
    </source>
</reference>
<gene>
    <name evidence="2" type="ORF">JK363_26325</name>
</gene>
<protein>
    <submittedName>
        <fullName evidence="2">Uncharacterized protein</fullName>
    </submittedName>
</protein>
<comment type="caution">
    <text evidence="2">The sequence shown here is derived from an EMBL/GenBank/DDBJ whole genome shotgun (WGS) entry which is preliminary data.</text>
</comment>
<feature type="region of interest" description="Disordered" evidence="1">
    <location>
        <begin position="43"/>
        <end position="63"/>
    </location>
</feature>
<dbReference type="Proteomes" id="UP000634229">
    <property type="component" value="Unassembled WGS sequence"/>
</dbReference>
<feature type="compositionally biased region" description="Polar residues" evidence="1">
    <location>
        <begin position="1"/>
        <end position="12"/>
    </location>
</feature>
<organism evidence="2 3">
    <name type="scientific">Streptomyces coffeae</name>
    <dbReference type="NCBI Taxonomy" id="621382"/>
    <lineage>
        <taxon>Bacteria</taxon>
        <taxon>Bacillati</taxon>
        <taxon>Actinomycetota</taxon>
        <taxon>Actinomycetes</taxon>
        <taxon>Kitasatosporales</taxon>
        <taxon>Streptomycetaceae</taxon>
        <taxon>Streptomyces</taxon>
    </lineage>
</organism>
<dbReference type="EMBL" id="JAERRF010000017">
    <property type="protein sequence ID" value="MBL1100126.1"/>
    <property type="molecule type" value="Genomic_DNA"/>
</dbReference>
<evidence type="ECO:0000313" key="2">
    <source>
        <dbReference type="EMBL" id="MBL1100126.1"/>
    </source>
</evidence>
<proteinExistence type="predicted"/>
<feature type="region of interest" description="Disordered" evidence="1">
    <location>
        <begin position="1"/>
        <end position="23"/>
    </location>
</feature>
<feature type="compositionally biased region" description="Basic and acidic residues" evidence="1">
    <location>
        <begin position="43"/>
        <end position="53"/>
    </location>
</feature>
<name>A0ABS1NJB2_9ACTN</name>